<dbReference type="Proteomes" id="UP000012174">
    <property type="component" value="Unassembled WGS sequence"/>
</dbReference>
<dbReference type="eggNOG" id="KOG0190">
    <property type="taxonomic scope" value="Eukaryota"/>
</dbReference>
<dbReference type="OrthoDB" id="427280at2759"/>
<dbReference type="EMBL" id="KB706060">
    <property type="protein sequence ID" value="EMR69561.1"/>
    <property type="molecule type" value="Genomic_DNA"/>
</dbReference>
<proteinExistence type="predicted"/>
<reference evidence="2" key="1">
    <citation type="journal article" date="2013" name="Genome Announc.">
        <title>Draft genome sequence of the grapevine dieback fungus Eutypa lata UCR-EL1.</title>
        <authorList>
            <person name="Blanco-Ulate B."/>
            <person name="Rolshausen P.E."/>
            <person name="Cantu D."/>
        </authorList>
    </citation>
    <scope>NUCLEOTIDE SEQUENCE [LARGE SCALE GENOMIC DNA]</scope>
    <source>
        <strain evidence="2">UCR-EL1</strain>
    </source>
</reference>
<dbReference type="STRING" id="1287681.M7THY6"/>
<evidence type="ECO:0000313" key="2">
    <source>
        <dbReference type="Proteomes" id="UP000012174"/>
    </source>
</evidence>
<name>M7THY6_EUTLA</name>
<dbReference type="HOGENOM" id="CLU_025879_0_0_1"/>
<evidence type="ECO:0000313" key="1">
    <source>
        <dbReference type="EMBL" id="EMR69561.1"/>
    </source>
</evidence>
<organism evidence="1 2">
    <name type="scientific">Eutypa lata (strain UCR-EL1)</name>
    <name type="common">Grapevine dieback disease fungus</name>
    <name type="synonym">Eutypa armeniacae</name>
    <dbReference type="NCBI Taxonomy" id="1287681"/>
    <lineage>
        <taxon>Eukaryota</taxon>
        <taxon>Fungi</taxon>
        <taxon>Dikarya</taxon>
        <taxon>Ascomycota</taxon>
        <taxon>Pezizomycotina</taxon>
        <taxon>Sordariomycetes</taxon>
        <taxon>Xylariomycetidae</taxon>
        <taxon>Xylariales</taxon>
        <taxon>Diatrypaceae</taxon>
        <taxon>Eutypa</taxon>
    </lineage>
</organism>
<dbReference type="CDD" id="cd02982">
    <property type="entry name" value="PDI_b'_family"/>
    <property type="match status" value="1"/>
</dbReference>
<dbReference type="OMA" id="WGLDVWQ"/>
<gene>
    <name evidence="1" type="ORF">UCREL1_3444</name>
</gene>
<accession>M7THY6</accession>
<dbReference type="Pfam" id="PF13848">
    <property type="entry name" value="Thioredoxin_6"/>
    <property type="match status" value="1"/>
</dbReference>
<keyword evidence="2" id="KW-1185">Reference proteome</keyword>
<dbReference type="InterPro" id="IPR036249">
    <property type="entry name" value="Thioredoxin-like_sf"/>
</dbReference>
<sequence>MRTDTAYALLSAAPAVLAWTHASESEFRKAIAGGPTLVACETVFIAHLNPADAYVDVLFRAEAETYHDRASFGATGTSGASSIICYNNRDDESAVLSDLAAIDAIPKFVKSCMEPLIGEFTRVTESKYLQPGKSLVYYLASMPQERAAYVESIRPVAKKYKEFLNFVTVDANEYEDLTRPLGLPDWTFPALAVQNPVYGQVFPFPSGGKITPEIVEGFVIDISQGKVQPWNGIRPPQPNVQHDEL</sequence>
<dbReference type="Gene3D" id="3.40.30.10">
    <property type="entry name" value="Glutaredoxin"/>
    <property type="match status" value="1"/>
</dbReference>
<dbReference type="KEGG" id="ela:UCREL1_3444"/>
<dbReference type="SUPFAM" id="SSF52833">
    <property type="entry name" value="Thioredoxin-like"/>
    <property type="match status" value="1"/>
</dbReference>
<protein>
    <submittedName>
        <fullName evidence="1">Uncharacterized protein</fullName>
    </submittedName>
</protein>
<dbReference type="AlphaFoldDB" id="M7THY6"/>